<feature type="binding site" evidence="11">
    <location>
        <position position="299"/>
    </location>
    <ligand>
        <name>GTP</name>
        <dbReference type="ChEBI" id="CHEBI:37565"/>
    </ligand>
</feature>
<dbReference type="GO" id="GO:0005829">
    <property type="term" value="C:cytosol"/>
    <property type="evidence" value="ECO:0007669"/>
    <property type="project" value="TreeGrafter"/>
</dbReference>
<evidence type="ECO:0000256" key="7">
    <source>
        <dbReference type="ARBA" id="ARBA00022833"/>
    </source>
</evidence>
<feature type="binding site" evidence="11">
    <location>
        <position position="250"/>
    </location>
    <ligand>
        <name>Zn(2+)</name>
        <dbReference type="ChEBI" id="CHEBI:29105"/>
        <note>catalytic</note>
    </ligand>
</feature>
<sequence>MVRPDPMTQPPKLINGDRTAAAVDRARSELRHGRAVLLRDGDRALLIGGLEALEETVCSAIKAQACGRFVLLLNWRRAEVLGATAKDGALVSLTLQAPDDSLANAQELAYGARAKELTLPALEIIDGDGLTDAAMVLARLAQLAPALMIAEVSGTTTADLEASLSTGDVLTVDAGDVLRADGQAPRIKRVSAARVPLVEGTETQFIAFRGPMPSDEQVAVVIGNPDMSKPVPMRVHSSCLTGDVFGSLRCDCGEQLEATIRKLTAMGGGIVLYLAQEGRGIGLTNKLRAYGLQDSGVDTYDANAHLGFEPDERRFDIAGAMLADLGVKSVRLLTNNPRKVDSLRAEGIDVVDRVPLTGGLTRFNAQYLRTKVEKGGHFGEAAYSRGLDEQGETNDDAKIAPFPVGKVGF</sequence>
<evidence type="ECO:0000256" key="10">
    <source>
        <dbReference type="ARBA" id="ARBA00049295"/>
    </source>
</evidence>
<keyword evidence="8 11" id="KW-0342">GTP-binding</keyword>
<evidence type="ECO:0000256" key="4">
    <source>
        <dbReference type="ARBA" id="ARBA00022723"/>
    </source>
</evidence>
<dbReference type="GO" id="GO:0003935">
    <property type="term" value="F:GTP cyclohydrolase II activity"/>
    <property type="evidence" value="ECO:0007669"/>
    <property type="project" value="UniProtKB-UniRule"/>
</dbReference>
<comment type="function">
    <text evidence="9 11">Catalyzes the conversion of GTP to 2,5-diamino-6-ribosylamino-4(3H)-pyrimidinone 5'-phosphate (DARP), formate and pyrophosphate.</text>
</comment>
<keyword evidence="7 11" id="KW-0862">Zinc</keyword>
<organism evidence="13 14">
    <name type="scientific">Hwanghaeella grinnelliae</name>
    <dbReference type="NCBI Taxonomy" id="2500179"/>
    <lineage>
        <taxon>Bacteria</taxon>
        <taxon>Pseudomonadati</taxon>
        <taxon>Pseudomonadota</taxon>
        <taxon>Alphaproteobacteria</taxon>
        <taxon>Rhodospirillales</taxon>
        <taxon>Rhodospirillaceae</taxon>
        <taxon>Hwanghaeella</taxon>
    </lineage>
</organism>
<dbReference type="SUPFAM" id="SSF142695">
    <property type="entry name" value="RibA-like"/>
    <property type="match status" value="1"/>
</dbReference>
<keyword evidence="4 11" id="KW-0479">Metal-binding</keyword>
<comment type="caution">
    <text evidence="13">The sequence shown here is derived from an EMBL/GenBank/DDBJ whole genome shotgun (WGS) entry which is preliminary data.</text>
</comment>
<comment type="similarity">
    <text evidence="2">In the N-terminal section; belongs to the DHBP synthase family.</text>
</comment>
<feature type="domain" description="GTP cyclohydrolase II" evidence="12">
    <location>
        <begin position="190"/>
        <end position="355"/>
    </location>
</feature>
<feature type="binding site" evidence="11">
    <location>
        <begin position="234"/>
        <end position="238"/>
    </location>
    <ligand>
        <name>GTP</name>
        <dbReference type="ChEBI" id="CHEBI:37565"/>
    </ligand>
</feature>
<dbReference type="HAMAP" id="MF_00179">
    <property type="entry name" value="RibA"/>
    <property type="match status" value="1"/>
</dbReference>
<dbReference type="UniPathway" id="UPA00275">
    <property type="reaction ID" value="UER00400"/>
</dbReference>
<dbReference type="FunFam" id="3.40.50.10990:FF:000001">
    <property type="entry name" value="Riboflavin biosynthesis protein RibBA"/>
    <property type="match status" value="1"/>
</dbReference>
<evidence type="ECO:0000259" key="12">
    <source>
        <dbReference type="Pfam" id="PF00925"/>
    </source>
</evidence>
<dbReference type="NCBIfam" id="TIGR00505">
    <property type="entry name" value="ribA"/>
    <property type="match status" value="1"/>
</dbReference>
<evidence type="ECO:0000256" key="2">
    <source>
        <dbReference type="ARBA" id="ARBA00005520"/>
    </source>
</evidence>
<dbReference type="PANTHER" id="PTHR21327">
    <property type="entry name" value="GTP CYCLOHYDROLASE II-RELATED"/>
    <property type="match status" value="1"/>
</dbReference>
<evidence type="ECO:0000256" key="1">
    <source>
        <dbReference type="ARBA" id="ARBA00004853"/>
    </source>
</evidence>
<feature type="binding site" evidence="11">
    <location>
        <position position="334"/>
    </location>
    <ligand>
        <name>GTP</name>
        <dbReference type="ChEBI" id="CHEBI:37565"/>
    </ligand>
</feature>
<feature type="active site" description="Nucleophile" evidence="11">
    <location>
        <position position="313"/>
    </location>
</feature>
<comment type="similarity">
    <text evidence="11">Belongs to the GTP cyclohydrolase II family.</text>
</comment>
<dbReference type="EC" id="3.5.4.25" evidence="11"/>
<dbReference type="InterPro" id="IPR000926">
    <property type="entry name" value="RibA"/>
</dbReference>
<evidence type="ECO:0000256" key="3">
    <source>
        <dbReference type="ARBA" id="ARBA00022619"/>
    </source>
</evidence>
<dbReference type="EMBL" id="SADE01000001">
    <property type="protein sequence ID" value="RVU39140.1"/>
    <property type="molecule type" value="Genomic_DNA"/>
</dbReference>
<keyword evidence="3 11" id="KW-0686">Riboflavin biosynthesis</keyword>
<comment type="cofactor">
    <cofactor evidence="11">
        <name>Zn(2+)</name>
        <dbReference type="ChEBI" id="CHEBI:29105"/>
    </cofactor>
    <text evidence="11">Binds 1 zinc ion per subunit.</text>
</comment>
<protein>
    <recommendedName>
        <fullName evidence="11">GTP cyclohydrolase-2</fullName>
        <ecNumber evidence="11">3.5.4.25</ecNumber>
    </recommendedName>
    <alternativeName>
        <fullName evidence="11">GTP cyclohydrolase II</fullName>
    </alternativeName>
</protein>
<keyword evidence="5 11" id="KW-0547">Nucleotide-binding</keyword>
<dbReference type="InterPro" id="IPR036144">
    <property type="entry name" value="RibA-like_sf"/>
</dbReference>
<dbReference type="GO" id="GO:0005525">
    <property type="term" value="F:GTP binding"/>
    <property type="evidence" value="ECO:0007669"/>
    <property type="project" value="UniProtKB-KW"/>
</dbReference>
<keyword evidence="14" id="KW-1185">Reference proteome</keyword>
<gene>
    <name evidence="11 13" type="primary">ribA</name>
    <name evidence="13" type="ORF">EOI86_07785</name>
</gene>
<accession>A0A437QX77</accession>
<evidence type="ECO:0000256" key="11">
    <source>
        <dbReference type="HAMAP-Rule" id="MF_00179"/>
    </source>
</evidence>
<comment type="pathway">
    <text evidence="1 11">Cofactor biosynthesis; riboflavin biosynthesis; 5-amino-6-(D-ribitylamino)uracil from GTP: step 1/4.</text>
</comment>
<dbReference type="GO" id="GO:0009231">
    <property type="term" value="P:riboflavin biosynthetic process"/>
    <property type="evidence" value="ECO:0007669"/>
    <property type="project" value="UniProtKB-UniRule"/>
</dbReference>
<evidence type="ECO:0000256" key="8">
    <source>
        <dbReference type="ARBA" id="ARBA00023134"/>
    </source>
</evidence>
<evidence type="ECO:0000256" key="5">
    <source>
        <dbReference type="ARBA" id="ARBA00022741"/>
    </source>
</evidence>
<proteinExistence type="inferred from homology"/>
<dbReference type="Proteomes" id="UP000287447">
    <property type="component" value="Unassembled WGS sequence"/>
</dbReference>
<dbReference type="GO" id="GO:0008270">
    <property type="term" value="F:zinc ion binding"/>
    <property type="evidence" value="ECO:0007669"/>
    <property type="project" value="UniProtKB-UniRule"/>
</dbReference>
<dbReference type="AlphaFoldDB" id="A0A437QX77"/>
<feature type="binding site" evidence="11">
    <location>
        <position position="339"/>
    </location>
    <ligand>
        <name>GTP</name>
        <dbReference type="ChEBI" id="CHEBI:37565"/>
    </ligand>
</feature>
<dbReference type="PANTHER" id="PTHR21327:SF18">
    <property type="entry name" value="3,4-DIHYDROXY-2-BUTANONE 4-PHOSPHATE SYNTHASE"/>
    <property type="match status" value="1"/>
</dbReference>
<reference evidence="14" key="1">
    <citation type="submission" date="2019-01" db="EMBL/GenBank/DDBJ databases">
        <title>Gri0909 isolated from a small marine red alga.</title>
        <authorList>
            <person name="Kim J."/>
            <person name="Jeong S.E."/>
            <person name="Jeon C.O."/>
        </authorList>
    </citation>
    <scope>NUCLEOTIDE SEQUENCE [LARGE SCALE GENOMIC DNA]</scope>
    <source>
        <strain evidence="14">Gri0909</strain>
    </source>
</reference>
<dbReference type="NCBIfam" id="NF001591">
    <property type="entry name" value="PRK00393.1"/>
    <property type="match status" value="1"/>
</dbReference>
<dbReference type="InterPro" id="IPR032677">
    <property type="entry name" value="GTP_cyclohydro_II"/>
</dbReference>
<evidence type="ECO:0000256" key="9">
    <source>
        <dbReference type="ARBA" id="ARBA00043932"/>
    </source>
</evidence>
<comment type="catalytic activity">
    <reaction evidence="10 11">
        <text>GTP + 4 H2O = 2,5-diamino-6-hydroxy-4-(5-phosphoribosylamino)-pyrimidine + formate + 2 phosphate + 3 H(+)</text>
        <dbReference type="Rhea" id="RHEA:23704"/>
        <dbReference type="ChEBI" id="CHEBI:15377"/>
        <dbReference type="ChEBI" id="CHEBI:15378"/>
        <dbReference type="ChEBI" id="CHEBI:15740"/>
        <dbReference type="ChEBI" id="CHEBI:37565"/>
        <dbReference type="ChEBI" id="CHEBI:43474"/>
        <dbReference type="ChEBI" id="CHEBI:58614"/>
        <dbReference type="EC" id="3.5.4.25"/>
    </reaction>
</comment>
<name>A0A437QX77_9PROT</name>
<feature type="active site" description="Proton acceptor" evidence="11">
    <location>
        <position position="311"/>
    </location>
</feature>
<dbReference type="Gene3D" id="3.40.50.10990">
    <property type="entry name" value="GTP cyclohydrolase II"/>
    <property type="match status" value="1"/>
</dbReference>
<dbReference type="Pfam" id="PF00925">
    <property type="entry name" value="GTP_cyclohydro2"/>
    <property type="match status" value="1"/>
</dbReference>
<feature type="binding site" evidence="11">
    <location>
        <position position="252"/>
    </location>
    <ligand>
        <name>Zn(2+)</name>
        <dbReference type="ChEBI" id="CHEBI:29105"/>
        <note>catalytic</note>
    </ligand>
</feature>
<evidence type="ECO:0000313" key="13">
    <source>
        <dbReference type="EMBL" id="RVU39140.1"/>
    </source>
</evidence>
<evidence type="ECO:0000313" key="14">
    <source>
        <dbReference type="Proteomes" id="UP000287447"/>
    </source>
</evidence>
<evidence type="ECO:0000256" key="6">
    <source>
        <dbReference type="ARBA" id="ARBA00022801"/>
    </source>
</evidence>
<dbReference type="CDD" id="cd00641">
    <property type="entry name" value="GTP_cyclohydro2"/>
    <property type="match status" value="1"/>
</dbReference>
<keyword evidence="6 11" id="KW-0378">Hydrolase</keyword>
<feature type="binding site" evidence="11">
    <location>
        <position position="255"/>
    </location>
    <ligand>
        <name>GTP</name>
        <dbReference type="ChEBI" id="CHEBI:37565"/>
    </ligand>
</feature>
<feature type="binding site" evidence="11">
    <location>
        <position position="239"/>
    </location>
    <ligand>
        <name>Zn(2+)</name>
        <dbReference type="ChEBI" id="CHEBI:29105"/>
        <note>catalytic</note>
    </ligand>
</feature>
<feature type="binding site" evidence="11">
    <location>
        <begin position="277"/>
        <end position="279"/>
    </location>
    <ligand>
        <name>GTP</name>
        <dbReference type="ChEBI" id="CHEBI:37565"/>
    </ligand>
</feature>